<evidence type="ECO:0000256" key="1">
    <source>
        <dbReference type="ARBA" id="ARBA00022723"/>
    </source>
</evidence>
<organism evidence="4 5">
    <name type="scientific">Halospina denitrificans</name>
    <dbReference type="NCBI Taxonomy" id="332522"/>
    <lineage>
        <taxon>Bacteria</taxon>
        <taxon>Pseudomonadati</taxon>
        <taxon>Pseudomonadota</taxon>
        <taxon>Gammaproteobacteria</taxon>
        <taxon>Halospina</taxon>
    </lineage>
</organism>
<sequence>MQLQGVRYGMHGQPPVSASNVDDVERLYQLELRLGADHARRRLAIEKEKEARVLSREGKHLHLENAYSLPSMIRLCLQMSGLYRRAQANSRELRVTENRFILPELPRGLEGLTLLQLSDLHVDMDEANLHAVMETVRPLEYDLCVITGDYRRDTWGDINPAMDGMQRLRNHLNGTVLAILGNHDSVLMVPELEAMGYQMLMNESYRLEKNGESLWIAGVDDPHLYQTDDLEAAIADIPAAATSLLLSHTPEIYQEAAMAGFDLYMCGHTHGGQLCLPGGLPLTLDARCPRHLGRGAWEYDAMQGYTTTGAGTSILNVRLNCPPEVTLHRLTRGPNGVG</sequence>
<dbReference type="GO" id="GO:0016020">
    <property type="term" value="C:membrane"/>
    <property type="evidence" value="ECO:0007669"/>
    <property type="project" value="GOC"/>
</dbReference>
<dbReference type="SUPFAM" id="SSF56300">
    <property type="entry name" value="Metallo-dependent phosphatases"/>
    <property type="match status" value="1"/>
</dbReference>
<keyword evidence="1" id="KW-0479">Metal-binding</keyword>
<keyword evidence="5" id="KW-1185">Reference proteome</keyword>
<evidence type="ECO:0000313" key="4">
    <source>
        <dbReference type="EMBL" id="TDT40139.1"/>
    </source>
</evidence>
<dbReference type="AlphaFoldDB" id="A0A4R7JTD9"/>
<accession>A0A4R7JTD9</accession>
<proteinExistence type="predicted"/>
<dbReference type="InterPro" id="IPR004843">
    <property type="entry name" value="Calcineurin-like_PHP"/>
</dbReference>
<dbReference type="PANTHER" id="PTHR31302:SF31">
    <property type="entry name" value="PHOSPHODIESTERASE YAEI"/>
    <property type="match status" value="1"/>
</dbReference>
<keyword evidence="2" id="KW-0378">Hydrolase</keyword>
<dbReference type="Gene3D" id="3.60.21.10">
    <property type="match status" value="1"/>
</dbReference>
<evidence type="ECO:0000313" key="5">
    <source>
        <dbReference type="Proteomes" id="UP000295830"/>
    </source>
</evidence>
<reference evidence="4 5" key="1">
    <citation type="submission" date="2019-03" db="EMBL/GenBank/DDBJ databases">
        <title>Genomic Encyclopedia of Type Strains, Phase IV (KMG-IV): sequencing the most valuable type-strain genomes for metagenomic binning, comparative biology and taxonomic classification.</title>
        <authorList>
            <person name="Goeker M."/>
        </authorList>
    </citation>
    <scope>NUCLEOTIDE SEQUENCE [LARGE SCALE GENOMIC DNA]</scope>
    <source>
        <strain evidence="4 5">DSM 15505</strain>
    </source>
</reference>
<dbReference type="GO" id="GO:0046872">
    <property type="term" value="F:metal ion binding"/>
    <property type="evidence" value="ECO:0007669"/>
    <property type="project" value="UniProtKB-KW"/>
</dbReference>
<dbReference type="Proteomes" id="UP000295830">
    <property type="component" value="Unassembled WGS sequence"/>
</dbReference>
<gene>
    <name evidence="4" type="ORF">DES49_1903</name>
</gene>
<dbReference type="EMBL" id="SOAX01000004">
    <property type="protein sequence ID" value="TDT40139.1"/>
    <property type="molecule type" value="Genomic_DNA"/>
</dbReference>
<dbReference type="PANTHER" id="PTHR31302">
    <property type="entry name" value="TRANSMEMBRANE PROTEIN WITH METALLOPHOSPHOESTERASE DOMAIN-RELATED"/>
    <property type="match status" value="1"/>
</dbReference>
<dbReference type="Pfam" id="PF00149">
    <property type="entry name" value="Metallophos"/>
    <property type="match status" value="1"/>
</dbReference>
<dbReference type="GO" id="GO:0008758">
    <property type="term" value="F:UDP-2,3-diacylglucosamine hydrolase activity"/>
    <property type="evidence" value="ECO:0007669"/>
    <property type="project" value="TreeGrafter"/>
</dbReference>
<protein>
    <recommendedName>
        <fullName evidence="3">Calcineurin-like phosphoesterase domain-containing protein</fullName>
    </recommendedName>
</protein>
<dbReference type="GO" id="GO:0009245">
    <property type="term" value="P:lipid A biosynthetic process"/>
    <property type="evidence" value="ECO:0007669"/>
    <property type="project" value="TreeGrafter"/>
</dbReference>
<name>A0A4R7JTD9_9GAMM</name>
<comment type="caution">
    <text evidence="4">The sequence shown here is derived from an EMBL/GenBank/DDBJ whole genome shotgun (WGS) entry which is preliminary data.</text>
</comment>
<feature type="domain" description="Calcineurin-like phosphoesterase" evidence="3">
    <location>
        <begin position="113"/>
        <end position="271"/>
    </location>
</feature>
<dbReference type="InterPro" id="IPR029052">
    <property type="entry name" value="Metallo-depent_PP-like"/>
</dbReference>
<dbReference type="InterPro" id="IPR051158">
    <property type="entry name" value="Metallophosphoesterase_sf"/>
</dbReference>
<evidence type="ECO:0000256" key="2">
    <source>
        <dbReference type="ARBA" id="ARBA00022801"/>
    </source>
</evidence>
<evidence type="ECO:0000259" key="3">
    <source>
        <dbReference type="Pfam" id="PF00149"/>
    </source>
</evidence>